<protein>
    <submittedName>
        <fullName evidence="1">Uncharacterized protein</fullName>
    </submittedName>
</protein>
<dbReference type="EMBL" id="CP027303">
    <property type="protein sequence ID" value="AWO74426.1"/>
    <property type="molecule type" value="Genomic_DNA"/>
</dbReference>
<dbReference type="Gene3D" id="1.10.10.10">
    <property type="entry name" value="Winged helix-like DNA-binding domain superfamily/Winged helix DNA-binding domain"/>
    <property type="match status" value="1"/>
</dbReference>
<dbReference type="RefSeq" id="WP_110107477.1">
    <property type="nucleotide sequence ID" value="NZ_CP027303.2"/>
</dbReference>
<dbReference type="Proteomes" id="UP000246996">
    <property type="component" value="Chromosome"/>
</dbReference>
<sequence length="55" mass="6369">MFTKRQKEILSFLAHSKDLIPDEWMAKQLGISDRTVRHDGGEKNLSVKKYGCFKS</sequence>
<dbReference type="AlphaFoldDB" id="A0A2Z3N6C7"/>
<organism evidence="1 2">
    <name type="scientific">Geobacillus thermoleovorans</name>
    <name type="common">Bacillus thermoleovorans</name>
    <dbReference type="NCBI Taxonomy" id="33941"/>
    <lineage>
        <taxon>Bacteria</taxon>
        <taxon>Bacillati</taxon>
        <taxon>Bacillota</taxon>
        <taxon>Bacilli</taxon>
        <taxon>Bacillales</taxon>
        <taxon>Anoxybacillaceae</taxon>
        <taxon>Geobacillus</taxon>
        <taxon>Geobacillus thermoleovorans group</taxon>
    </lineage>
</organism>
<proteinExistence type="predicted"/>
<dbReference type="InterPro" id="IPR036388">
    <property type="entry name" value="WH-like_DNA-bd_sf"/>
</dbReference>
<name>A0A2Z3N6C7_GEOTH</name>
<accession>A0A2Z3N6C7</accession>
<evidence type="ECO:0000313" key="1">
    <source>
        <dbReference type="EMBL" id="AWO74426.1"/>
    </source>
</evidence>
<reference evidence="2" key="1">
    <citation type="submission" date="2018-02" db="EMBL/GenBank/DDBJ databases">
        <title>The complete genome of bacterial strain SGAirxxxx.</title>
        <authorList>
            <person name="Schuster S.C."/>
        </authorList>
    </citation>
    <scope>NUCLEOTIDE SEQUENCE [LARGE SCALE GENOMIC DNA]</scope>
    <source>
        <strain evidence="2">SGAir0734</strain>
    </source>
</reference>
<evidence type="ECO:0000313" key="2">
    <source>
        <dbReference type="Proteomes" id="UP000246996"/>
    </source>
</evidence>
<gene>
    <name evidence="1" type="ORF">C1N76_07835</name>
</gene>